<keyword evidence="1" id="KW-1133">Transmembrane helix</keyword>
<keyword evidence="1" id="KW-0472">Membrane</keyword>
<gene>
    <name evidence="2" type="ORF">AGLY_007619</name>
</gene>
<protein>
    <submittedName>
        <fullName evidence="2">Uncharacterized protein</fullName>
    </submittedName>
</protein>
<reference evidence="2 3" key="1">
    <citation type="submission" date="2019-08" db="EMBL/GenBank/DDBJ databases">
        <title>The genome of the soybean aphid Biotype 1, its phylome, world population structure and adaptation to the North American continent.</title>
        <authorList>
            <person name="Giordano R."/>
            <person name="Donthu R.K."/>
            <person name="Hernandez A.G."/>
            <person name="Wright C.L."/>
            <person name="Zimin A.V."/>
        </authorList>
    </citation>
    <scope>NUCLEOTIDE SEQUENCE [LARGE SCALE GENOMIC DNA]</scope>
    <source>
        <tissue evidence="2">Whole aphids</tissue>
    </source>
</reference>
<sequence length="329" mass="39140">MFIGKKVSGFLWPFNAYFIVIVTNILQSNYLQLYTYLVIISMSISQMVMYLKTENTVLLLRNLMQFFFTSNKYNLLYKTGTAEHKLAMSFVFIRSKRVWCLTNENQFNGSTFNIHRKIGKILKIYLLCQNQHLLSHKKKSALRFNLIKRSYINHMLSKNIFALLILTVVHWRNSIKFQQVFCEKCDLRGLNQKHRDFDFDERYLWRLKIFTKQKYHNYHAFVEVLAFIKKIPSSTQNPFLSNANILHSNRIPTVKLHYSVRGPKGRWANIHHRNALTYFLYLIFDKFSLILKLTKKIDYFKSKTIDGDNTLGLCIKEIRSINVLQSFQE</sequence>
<dbReference type="Proteomes" id="UP000475862">
    <property type="component" value="Unassembled WGS sequence"/>
</dbReference>
<keyword evidence="1" id="KW-0812">Transmembrane</keyword>
<feature type="transmembrane region" description="Helical" evidence="1">
    <location>
        <begin position="7"/>
        <end position="27"/>
    </location>
</feature>
<keyword evidence="3" id="KW-1185">Reference proteome</keyword>
<organism evidence="2 3">
    <name type="scientific">Aphis glycines</name>
    <name type="common">Soybean aphid</name>
    <dbReference type="NCBI Taxonomy" id="307491"/>
    <lineage>
        <taxon>Eukaryota</taxon>
        <taxon>Metazoa</taxon>
        <taxon>Ecdysozoa</taxon>
        <taxon>Arthropoda</taxon>
        <taxon>Hexapoda</taxon>
        <taxon>Insecta</taxon>
        <taxon>Pterygota</taxon>
        <taxon>Neoptera</taxon>
        <taxon>Paraneoptera</taxon>
        <taxon>Hemiptera</taxon>
        <taxon>Sternorrhyncha</taxon>
        <taxon>Aphidomorpha</taxon>
        <taxon>Aphidoidea</taxon>
        <taxon>Aphididae</taxon>
        <taxon>Aphidini</taxon>
        <taxon>Aphis</taxon>
        <taxon>Aphis</taxon>
    </lineage>
</organism>
<evidence type="ECO:0000313" key="2">
    <source>
        <dbReference type="EMBL" id="KAE9535718.1"/>
    </source>
</evidence>
<feature type="transmembrane region" description="Helical" evidence="1">
    <location>
        <begin position="33"/>
        <end position="51"/>
    </location>
</feature>
<dbReference type="EMBL" id="VYZN01000025">
    <property type="protein sequence ID" value="KAE9535718.1"/>
    <property type="molecule type" value="Genomic_DNA"/>
</dbReference>
<evidence type="ECO:0000256" key="1">
    <source>
        <dbReference type="SAM" id="Phobius"/>
    </source>
</evidence>
<accession>A0A6G0TMQ0</accession>
<name>A0A6G0TMQ0_APHGL</name>
<proteinExistence type="predicted"/>
<comment type="caution">
    <text evidence="2">The sequence shown here is derived from an EMBL/GenBank/DDBJ whole genome shotgun (WGS) entry which is preliminary data.</text>
</comment>
<dbReference type="AlphaFoldDB" id="A0A6G0TMQ0"/>
<evidence type="ECO:0000313" key="3">
    <source>
        <dbReference type="Proteomes" id="UP000475862"/>
    </source>
</evidence>